<proteinExistence type="predicted"/>
<dbReference type="Proteomes" id="UP000184485">
    <property type="component" value="Unassembled WGS sequence"/>
</dbReference>
<dbReference type="Gene3D" id="3.30.450.330">
    <property type="match status" value="1"/>
</dbReference>
<keyword evidence="2" id="KW-0378">Hydrolase</keyword>
<evidence type="ECO:0000259" key="7">
    <source>
        <dbReference type="Pfam" id="PF03717"/>
    </source>
</evidence>
<dbReference type="STRING" id="1122133.SAMN02745157_1937"/>
<dbReference type="Pfam" id="PF03717">
    <property type="entry name" value="PBP_dimer"/>
    <property type="match status" value="1"/>
</dbReference>
<accession>A0A1M4ZVR1</accession>
<dbReference type="Gene3D" id="3.40.710.10">
    <property type="entry name" value="DD-peptidase/beta-lactamase superfamily"/>
    <property type="match status" value="1"/>
</dbReference>
<dbReference type="SUPFAM" id="SSF56601">
    <property type="entry name" value="beta-lactamase/transpeptidase-like"/>
    <property type="match status" value="1"/>
</dbReference>
<keyword evidence="8" id="KW-0131">Cell cycle</keyword>
<dbReference type="InterPro" id="IPR036138">
    <property type="entry name" value="PBP_dimer_sf"/>
</dbReference>
<keyword evidence="5" id="KW-0812">Transmembrane</keyword>
<evidence type="ECO:0000313" key="9">
    <source>
        <dbReference type="Proteomes" id="UP000184485"/>
    </source>
</evidence>
<dbReference type="InterPro" id="IPR001460">
    <property type="entry name" value="PCN-bd_Tpept"/>
</dbReference>
<dbReference type="InterPro" id="IPR005311">
    <property type="entry name" value="PBP_dimer"/>
</dbReference>
<dbReference type="GO" id="GO:0004180">
    <property type="term" value="F:carboxypeptidase activity"/>
    <property type="evidence" value="ECO:0007669"/>
    <property type="project" value="UniProtKB-KW"/>
</dbReference>
<reference evidence="8 9" key="1">
    <citation type="submission" date="2016-11" db="EMBL/GenBank/DDBJ databases">
        <authorList>
            <person name="Jaros S."/>
            <person name="Januszkiewicz K."/>
            <person name="Wedrychowicz H."/>
        </authorList>
    </citation>
    <scope>NUCLEOTIDE SEQUENCE [LARGE SCALE GENOMIC DNA]</scope>
    <source>
        <strain evidence="8 9">DSM 19436</strain>
    </source>
</reference>
<sequence length="579" mass="62792">MTMTLTDRPDVFSRPAGAEPRGEPAAVVAKRKQDQTRNRVLLAILAFGLVYGIISARLVMLGLTDPADAVARGSAASAVATARPDIVDRNGEILATDIRTASLFAEPNKIVDPDEATELITSVLQDLDATALRKKLSTKAGFVWVKREITPTQQAQIHDLGIPGVGFLNENKRFYPGGPAAAHIVGLVNIDNQGIAGLERTVDERGLSDLHNAGFAMKTNSQQPVQLSIDLRVQHVLRDELVSAMQKYQSVAAMGVMINAKTGEVVALASMPDFDPNAPVDANKPDRLNRLTAGTYELGSVFKSFTFAMALDSGKVKMTDSFDARSPIRVGRQAIHDSHPQARFLTVPEVFQYSSNIGTAKMAMAIGSQTQQEYIRRFGLMTKLKTELPEVASPQVPKRWSDVTTMTVAFGHGIAITPMQAAMADCALVNGGYLFPPTFFPRTREDALAQATRVVSQRTSDEMRWLFRFNGVKGSGRHADVPGYVVGGKTGTAEKVANGRYVEGHYLNSFLAVFPMDDPQYVLMISVDDPKPEKPGMPALAAWNAAYVAGNVVRRSAAFLGVQPRTEQESNPDAMLVSY</sequence>
<dbReference type="InterPro" id="IPR012338">
    <property type="entry name" value="Beta-lactam/transpept-like"/>
</dbReference>
<gene>
    <name evidence="8" type="ORF">SAMN02745157_1937</name>
</gene>
<evidence type="ECO:0000313" key="8">
    <source>
        <dbReference type="EMBL" id="SHF22055.1"/>
    </source>
</evidence>
<feature type="compositionally biased region" description="Low complexity" evidence="4">
    <location>
        <begin position="14"/>
        <end position="26"/>
    </location>
</feature>
<dbReference type="Pfam" id="PF00905">
    <property type="entry name" value="Transpeptidase"/>
    <property type="match status" value="1"/>
</dbReference>
<dbReference type="Gene3D" id="3.90.1310.10">
    <property type="entry name" value="Penicillin-binding protein 2a (Domain 2)"/>
    <property type="match status" value="1"/>
</dbReference>
<dbReference type="GO" id="GO:0008658">
    <property type="term" value="F:penicillin binding"/>
    <property type="evidence" value="ECO:0007669"/>
    <property type="project" value="InterPro"/>
</dbReference>
<feature type="region of interest" description="Disordered" evidence="4">
    <location>
        <begin position="1"/>
        <end position="30"/>
    </location>
</feature>
<dbReference type="PANTHER" id="PTHR30627:SF1">
    <property type="entry name" value="PEPTIDOGLYCAN D,D-TRANSPEPTIDASE FTSI"/>
    <property type="match status" value="1"/>
</dbReference>
<name>A0A1M4ZVR1_9HYPH</name>
<dbReference type="EMBL" id="FQUP01000001">
    <property type="protein sequence ID" value="SHF22055.1"/>
    <property type="molecule type" value="Genomic_DNA"/>
</dbReference>
<dbReference type="SUPFAM" id="SSF56519">
    <property type="entry name" value="Penicillin binding protein dimerisation domain"/>
    <property type="match status" value="1"/>
</dbReference>
<feature type="domain" description="Penicillin-binding protein transpeptidase" evidence="6">
    <location>
        <begin position="255"/>
        <end position="533"/>
    </location>
</feature>
<evidence type="ECO:0000256" key="1">
    <source>
        <dbReference type="ARBA" id="ARBA00004370"/>
    </source>
</evidence>
<dbReference type="InterPro" id="IPR050515">
    <property type="entry name" value="Beta-lactam/transpept"/>
</dbReference>
<keyword evidence="2" id="KW-0121">Carboxypeptidase</keyword>
<feature type="transmembrane region" description="Helical" evidence="5">
    <location>
        <begin position="40"/>
        <end position="63"/>
    </location>
</feature>
<keyword evidence="3 5" id="KW-0472">Membrane</keyword>
<evidence type="ECO:0000256" key="3">
    <source>
        <dbReference type="ARBA" id="ARBA00023136"/>
    </source>
</evidence>
<keyword evidence="5" id="KW-1133">Transmembrane helix</keyword>
<keyword evidence="9" id="KW-1185">Reference proteome</keyword>
<dbReference type="RefSeq" id="WP_073052425.1">
    <property type="nucleotide sequence ID" value="NZ_FQUP01000001.1"/>
</dbReference>
<dbReference type="OrthoDB" id="9789078at2"/>
<dbReference type="AlphaFoldDB" id="A0A1M4ZVR1"/>
<keyword evidence="2" id="KW-0645">Protease</keyword>
<evidence type="ECO:0000256" key="5">
    <source>
        <dbReference type="SAM" id="Phobius"/>
    </source>
</evidence>
<dbReference type="GO" id="GO:0051301">
    <property type="term" value="P:cell division"/>
    <property type="evidence" value="ECO:0007669"/>
    <property type="project" value="UniProtKB-KW"/>
</dbReference>
<evidence type="ECO:0000259" key="6">
    <source>
        <dbReference type="Pfam" id="PF00905"/>
    </source>
</evidence>
<keyword evidence="8" id="KW-0132">Cell division</keyword>
<protein>
    <submittedName>
        <fullName evidence="8">Cell division protein FtsI (Penicillin-binding protein 3)</fullName>
    </submittedName>
</protein>
<dbReference type="GO" id="GO:0005886">
    <property type="term" value="C:plasma membrane"/>
    <property type="evidence" value="ECO:0007669"/>
    <property type="project" value="TreeGrafter"/>
</dbReference>
<evidence type="ECO:0000256" key="4">
    <source>
        <dbReference type="SAM" id="MobiDB-lite"/>
    </source>
</evidence>
<organism evidence="8 9">
    <name type="scientific">Kaistia soli DSM 19436</name>
    <dbReference type="NCBI Taxonomy" id="1122133"/>
    <lineage>
        <taxon>Bacteria</taxon>
        <taxon>Pseudomonadati</taxon>
        <taxon>Pseudomonadota</taxon>
        <taxon>Alphaproteobacteria</taxon>
        <taxon>Hyphomicrobiales</taxon>
        <taxon>Kaistiaceae</taxon>
        <taxon>Kaistia</taxon>
    </lineage>
</organism>
<dbReference type="GO" id="GO:0071555">
    <property type="term" value="P:cell wall organization"/>
    <property type="evidence" value="ECO:0007669"/>
    <property type="project" value="TreeGrafter"/>
</dbReference>
<comment type="subcellular location">
    <subcellularLocation>
        <location evidence="1">Membrane</location>
    </subcellularLocation>
</comment>
<feature type="domain" description="Penicillin-binding protein dimerisation" evidence="7">
    <location>
        <begin position="82"/>
        <end position="190"/>
    </location>
</feature>
<evidence type="ECO:0000256" key="2">
    <source>
        <dbReference type="ARBA" id="ARBA00022645"/>
    </source>
</evidence>
<dbReference type="PANTHER" id="PTHR30627">
    <property type="entry name" value="PEPTIDOGLYCAN D,D-TRANSPEPTIDASE"/>
    <property type="match status" value="1"/>
</dbReference>